<accession>A0A558AJ30</accession>
<dbReference type="PRINTS" id="PR00035">
    <property type="entry name" value="HTHGNTR"/>
</dbReference>
<dbReference type="InterPro" id="IPR000524">
    <property type="entry name" value="Tscrpt_reg_HTH_GntR"/>
</dbReference>
<dbReference type="PANTHER" id="PTHR43537">
    <property type="entry name" value="TRANSCRIPTIONAL REGULATOR, GNTR FAMILY"/>
    <property type="match status" value="1"/>
</dbReference>
<comment type="caution">
    <text evidence="5">The sequence shown here is derived from an EMBL/GenBank/DDBJ whole genome shotgun (WGS) entry which is preliminary data.</text>
</comment>
<evidence type="ECO:0000256" key="3">
    <source>
        <dbReference type="ARBA" id="ARBA00023163"/>
    </source>
</evidence>
<organism evidence="5 6">
    <name type="scientific">Amycolatopsis acidiphila</name>
    <dbReference type="NCBI Taxonomy" id="715473"/>
    <lineage>
        <taxon>Bacteria</taxon>
        <taxon>Bacillati</taxon>
        <taxon>Actinomycetota</taxon>
        <taxon>Actinomycetes</taxon>
        <taxon>Pseudonocardiales</taxon>
        <taxon>Pseudonocardiaceae</taxon>
        <taxon>Amycolatopsis</taxon>
    </lineage>
</organism>
<evidence type="ECO:0000313" key="6">
    <source>
        <dbReference type="Proteomes" id="UP000318578"/>
    </source>
</evidence>
<protein>
    <submittedName>
        <fullName evidence="5">GntR family transcriptional regulator</fullName>
    </submittedName>
</protein>
<dbReference type="SUPFAM" id="SSF46785">
    <property type="entry name" value="Winged helix' DNA-binding domain"/>
    <property type="match status" value="1"/>
</dbReference>
<dbReference type="SMART" id="SM00895">
    <property type="entry name" value="FCD"/>
    <property type="match status" value="1"/>
</dbReference>
<keyword evidence="2" id="KW-0238">DNA-binding</keyword>
<dbReference type="InterPro" id="IPR008920">
    <property type="entry name" value="TF_FadR/GntR_C"/>
</dbReference>
<dbReference type="CDD" id="cd07377">
    <property type="entry name" value="WHTH_GntR"/>
    <property type="match status" value="1"/>
</dbReference>
<evidence type="ECO:0000256" key="2">
    <source>
        <dbReference type="ARBA" id="ARBA00023125"/>
    </source>
</evidence>
<dbReference type="SMART" id="SM00345">
    <property type="entry name" value="HTH_GNTR"/>
    <property type="match status" value="1"/>
</dbReference>
<dbReference type="EMBL" id="VJZA01000007">
    <property type="protein sequence ID" value="TVT24272.1"/>
    <property type="molecule type" value="Genomic_DNA"/>
</dbReference>
<dbReference type="Pfam" id="PF00392">
    <property type="entry name" value="GntR"/>
    <property type="match status" value="1"/>
</dbReference>
<proteinExistence type="predicted"/>
<dbReference type="GO" id="GO:0003700">
    <property type="term" value="F:DNA-binding transcription factor activity"/>
    <property type="evidence" value="ECO:0007669"/>
    <property type="project" value="InterPro"/>
</dbReference>
<gene>
    <name evidence="5" type="ORF">FNH06_06795</name>
</gene>
<dbReference type="Gene3D" id="1.10.10.10">
    <property type="entry name" value="Winged helix-like DNA-binding domain superfamily/Winged helix DNA-binding domain"/>
    <property type="match status" value="1"/>
</dbReference>
<evidence type="ECO:0000313" key="5">
    <source>
        <dbReference type="EMBL" id="TVT24272.1"/>
    </source>
</evidence>
<dbReference type="Pfam" id="PF07729">
    <property type="entry name" value="FCD"/>
    <property type="match status" value="1"/>
</dbReference>
<dbReference type="GO" id="GO:0003677">
    <property type="term" value="F:DNA binding"/>
    <property type="evidence" value="ECO:0007669"/>
    <property type="project" value="UniProtKB-KW"/>
</dbReference>
<dbReference type="InterPro" id="IPR036390">
    <property type="entry name" value="WH_DNA-bd_sf"/>
</dbReference>
<keyword evidence="3" id="KW-0804">Transcription</keyword>
<reference evidence="5 6" key="1">
    <citation type="submission" date="2019-07" db="EMBL/GenBank/DDBJ databases">
        <title>New species of Amycolatopsis and Streptomyces.</title>
        <authorList>
            <person name="Duangmal K."/>
            <person name="Teo W.F.A."/>
            <person name="Lipun K."/>
        </authorList>
    </citation>
    <scope>NUCLEOTIDE SEQUENCE [LARGE SCALE GENOMIC DNA]</scope>
    <source>
        <strain evidence="5 6">JCM 30562</strain>
    </source>
</reference>
<dbReference type="PROSITE" id="PS50949">
    <property type="entry name" value="HTH_GNTR"/>
    <property type="match status" value="1"/>
</dbReference>
<dbReference type="InterPro" id="IPR011711">
    <property type="entry name" value="GntR_C"/>
</dbReference>
<keyword evidence="1" id="KW-0805">Transcription regulation</keyword>
<feature type="domain" description="HTH gntR-type" evidence="4">
    <location>
        <begin position="12"/>
        <end position="79"/>
    </location>
</feature>
<dbReference type="SUPFAM" id="SSF48008">
    <property type="entry name" value="GntR ligand-binding domain-like"/>
    <property type="match status" value="1"/>
</dbReference>
<keyword evidence="6" id="KW-1185">Reference proteome</keyword>
<evidence type="ECO:0000259" key="4">
    <source>
        <dbReference type="PROSITE" id="PS50949"/>
    </source>
</evidence>
<dbReference type="Proteomes" id="UP000318578">
    <property type="component" value="Unassembled WGS sequence"/>
</dbReference>
<evidence type="ECO:0000256" key="1">
    <source>
        <dbReference type="ARBA" id="ARBA00023015"/>
    </source>
</evidence>
<dbReference type="PANTHER" id="PTHR43537:SF51">
    <property type="entry name" value="HTH-TYPE TRANSCRIPTIONAL REGULATOR LGOR-RELATED"/>
    <property type="match status" value="1"/>
</dbReference>
<name>A0A558AJ30_9PSEU</name>
<dbReference type="InterPro" id="IPR036388">
    <property type="entry name" value="WH-like_DNA-bd_sf"/>
</dbReference>
<dbReference type="RefSeq" id="WP_144635325.1">
    <property type="nucleotide sequence ID" value="NZ_BNAX01000016.1"/>
</dbReference>
<dbReference type="Gene3D" id="1.20.120.530">
    <property type="entry name" value="GntR ligand-binding domain-like"/>
    <property type="match status" value="1"/>
</dbReference>
<dbReference type="AlphaFoldDB" id="A0A558AJ30"/>
<sequence>MAAGSTRKLVTTNLQEQVADGLRQMIINGELAPGDALSEVTLAETFGISRTPVREALKQLQTEGLVEVRSRVGTFVAAPSRREINELFEMKQLLEGAAARLMAARGDIPELAAMKANVADADAAVAAGETERYAELVHEFHEILIAGADNHKLATHYRILMNQLAYPRLVKTSLAQPGRPLDSEREHHRVLELIRAKDGVGAENLMRQHVQASHHAVMAGLDAVISSA</sequence>
<dbReference type="OrthoDB" id="4164516at2"/>